<feature type="compositionally biased region" description="Basic and acidic residues" evidence="10">
    <location>
        <begin position="16"/>
        <end position="28"/>
    </location>
</feature>
<dbReference type="SUPFAM" id="SSF52540">
    <property type="entry name" value="P-loop containing nucleoside triphosphate hydrolases"/>
    <property type="match status" value="1"/>
</dbReference>
<feature type="compositionally biased region" description="Low complexity" evidence="10">
    <location>
        <begin position="157"/>
        <end position="187"/>
    </location>
</feature>
<evidence type="ECO:0000259" key="11">
    <source>
        <dbReference type="PROSITE" id="PS50067"/>
    </source>
</evidence>
<evidence type="ECO:0000313" key="13">
    <source>
        <dbReference type="Proteomes" id="UP001497444"/>
    </source>
</evidence>
<keyword evidence="5 7" id="KW-0505">Motor protein</keyword>
<evidence type="ECO:0000313" key="12">
    <source>
        <dbReference type="EMBL" id="CAK9266613.1"/>
    </source>
</evidence>
<organism evidence="12 13">
    <name type="scientific">Sphagnum jensenii</name>
    <dbReference type="NCBI Taxonomy" id="128206"/>
    <lineage>
        <taxon>Eukaryota</taxon>
        <taxon>Viridiplantae</taxon>
        <taxon>Streptophyta</taxon>
        <taxon>Embryophyta</taxon>
        <taxon>Bryophyta</taxon>
        <taxon>Sphagnophytina</taxon>
        <taxon>Sphagnopsida</taxon>
        <taxon>Sphagnales</taxon>
        <taxon>Sphagnaceae</taxon>
        <taxon>Sphagnum</taxon>
    </lineage>
</organism>
<feature type="region of interest" description="Disordered" evidence="10">
    <location>
        <begin position="13"/>
        <end position="226"/>
    </location>
</feature>
<dbReference type="InterPro" id="IPR036961">
    <property type="entry name" value="Kinesin_motor_dom_sf"/>
</dbReference>
<feature type="binding site" evidence="7">
    <location>
        <begin position="353"/>
        <end position="360"/>
    </location>
    <ligand>
        <name>ATP</name>
        <dbReference type="ChEBI" id="CHEBI:30616"/>
    </ligand>
</feature>
<dbReference type="SMART" id="SM00129">
    <property type="entry name" value="KISc"/>
    <property type="match status" value="1"/>
</dbReference>
<feature type="compositionally biased region" description="Polar residues" evidence="10">
    <location>
        <begin position="188"/>
        <end position="204"/>
    </location>
</feature>
<keyword evidence="4 9" id="KW-0175">Coiled coil</keyword>
<evidence type="ECO:0000256" key="7">
    <source>
        <dbReference type="PROSITE-ProRule" id="PRU00283"/>
    </source>
</evidence>
<reference evidence="12" key="1">
    <citation type="submission" date="2024-02" db="EMBL/GenBank/DDBJ databases">
        <authorList>
            <consortium name="ELIXIR-Norway"/>
            <consortium name="Elixir Norway"/>
        </authorList>
    </citation>
    <scope>NUCLEOTIDE SEQUENCE</scope>
</reference>
<evidence type="ECO:0000256" key="3">
    <source>
        <dbReference type="ARBA" id="ARBA00022840"/>
    </source>
</evidence>
<gene>
    <name evidence="12" type="ORF">CSSPJE1EN1_LOCUS12091</name>
</gene>
<dbReference type="EMBL" id="OZ020113">
    <property type="protein sequence ID" value="CAK9266613.1"/>
    <property type="molecule type" value="Genomic_DNA"/>
</dbReference>
<evidence type="ECO:0000256" key="8">
    <source>
        <dbReference type="RuleBase" id="RU000394"/>
    </source>
</evidence>
<evidence type="ECO:0000256" key="2">
    <source>
        <dbReference type="ARBA" id="ARBA00022741"/>
    </source>
</evidence>
<evidence type="ECO:0000256" key="10">
    <source>
        <dbReference type="SAM" id="MobiDB-lite"/>
    </source>
</evidence>
<proteinExistence type="inferred from homology"/>
<dbReference type="PRINTS" id="PR00380">
    <property type="entry name" value="KINESINHEAVY"/>
</dbReference>
<feature type="domain" description="Kinesin motor" evidence="11">
    <location>
        <begin position="271"/>
        <end position="609"/>
    </location>
</feature>
<dbReference type="PROSITE" id="PS00411">
    <property type="entry name" value="KINESIN_MOTOR_1"/>
    <property type="match status" value="1"/>
</dbReference>
<dbReference type="PANTHER" id="PTHR37739">
    <property type="entry name" value="KINESIN-LIKE PROTEIN KIN-12D"/>
    <property type="match status" value="1"/>
</dbReference>
<keyword evidence="2 7" id="KW-0547">Nucleotide-binding</keyword>
<feature type="compositionally biased region" description="Low complexity" evidence="10">
    <location>
        <begin position="92"/>
        <end position="105"/>
    </location>
</feature>
<dbReference type="PANTHER" id="PTHR37739:SF8">
    <property type="entry name" value="KINESIN-LIKE PROTEIN KIN-12D"/>
    <property type="match status" value="1"/>
</dbReference>
<evidence type="ECO:0000256" key="5">
    <source>
        <dbReference type="ARBA" id="ARBA00023175"/>
    </source>
</evidence>
<dbReference type="Proteomes" id="UP001497444">
    <property type="component" value="Chromosome 18"/>
</dbReference>
<comment type="similarity">
    <text evidence="6">Belongs to the TRAFAC class myosin-kinesin ATPase superfamily. Kinesin family. KIN-12 subfamily.</text>
</comment>
<evidence type="ECO:0000256" key="9">
    <source>
        <dbReference type="SAM" id="Coils"/>
    </source>
</evidence>
<accession>A0ABP0WIB0</accession>
<dbReference type="InterPro" id="IPR044986">
    <property type="entry name" value="KIF15/KIN-12"/>
</dbReference>
<evidence type="ECO:0000256" key="6">
    <source>
        <dbReference type="ARBA" id="ARBA00034488"/>
    </source>
</evidence>
<feature type="coiled-coil region" evidence="9">
    <location>
        <begin position="616"/>
        <end position="643"/>
    </location>
</feature>
<evidence type="ECO:0000256" key="4">
    <source>
        <dbReference type="ARBA" id="ARBA00023054"/>
    </source>
</evidence>
<dbReference type="InterPro" id="IPR001752">
    <property type="entry name" value="Kinesin_motor_dom"/>
</dbReference>
<keyword evidence="3 7" id="KW-0067">ATP-binding</keyword>
<keyword evidence="1 8" id="KW-0493">Microtubule</keyword>
<feature type="coiled-coil region" evidence="9">
    <location>
        <begin position="851"/>
        <end position="885"/>
    </location>
</feature>
<keyword evidence="13" id="KW-1185">Reference proteome</keyword>
<feature type="compositionally biased region" description="Polar residues" evidence="10">
    <location>
        <begin position="132"/>
        <end position="156"/>
    </location>
</feature>
<name>A0ABP0WIB0_9BRYO</name>
<evidence type="ECO:0000256" key="1">
    <source>
        <dbReference type="ARBA" id="ARBA00022701"/>
    </source>
</evidence>
<dbReference type="InterPro" id="IPR027417">
    <property type="entry name" value="P-loop_NTPase"/>
</dbReference>
<sequence length="978" mass="107514">MVKGASNLRLFFPNSAKKDATAGDKNSPHDASVTMDGRVPLSPRTNIAAGPGAQQQPKMELLATPRGKKGGGGPGSSGLSSHKFQHCENVDSSSNLSYTAAAAASTPDAKQLHFPPPATPKSNVKKRLGWNPKQQLPNEQDSGGAMSRSQAEANNPVSDSASSTSSDVSTTGSSSSLQSVHGISSSSADNSQSTPRTQLQSGTPSRGVPKLGRFGAVPSPMSGNPKATAAAAAQRAVGTMNPQATKVAAMHQSSEAHFELQEDPHFWTNHNVQVLVRVRPMSNSDATGHSSYGTCLRQDSAHTITWIGQPQTRFTFDHVAGEFITQENLFRVAGLPMVENCMAGYNSSMFAYGQTGSGKTHTMLGDIDNLAYRPSEQRGMTPRIFEYMFSRILAEEQEREHEQLKYVCKCSFLEIYNEQITDLLEPTSTNLQIREDLKTGVYVENLREVEVTCVQDVVQLLVQGAANRKVAATNMNRESSRSHSVFACSVQSTWESNSLTNVRYGRLNLVDLAGSERQRTSGAEGDRLKEAANINKSLSTLGLVIMILVDVANGKQRHVPYRDSKLTFLLQDSLGGNSKTTVIATVSPSNSNAAETLSTLKFAQRAKFIRNNAVINEDASGDIAALQREIQQLKEEVSRLRRRSISTMVRYETEPGASNPGLSTNAALKKIEAMEVLLAGALRREKSFEAATKQMASEVKQLNSLVQQREQNTQSGKMILRFREDKIQRLESLVEGKLTVDSYLVEENGRLKEELQLVRSQIDRNPELTKFAMENIRLIEQLQGYQEFYNNGERETLLEEILNLRDQVLEIMDAKLALEQGAVALSTTQADNYRRELEICCNDLSTCLDINAKKTKQVEELQSKVEQLSARCAEQQQELELLKAIPVPEKGQIDELQLERAVHLQIISDLRAQLQQKEEIAGVQQSKKDIVFEDANQGDDSFTQTSHDQPTSTELELPMTSHKVIAGVAEKELCLLEN</sequence>
<dbReference type="PROSITE" id="PS50067">
    <property type="entry name" value="KINESIN_MOTOR_2"/>
    <property type="match status" value="1"/>
</dbReference>
<dbReference type="Gene3D" id="3.40.850.10">
    <property type="entry name" value="Kinesin motor domain"/>
    <property type="match status" value="1"/>
</dbReference>
<dbReference type="Pfam" id="PF00225">
    <property type="entry name" value="Kinesin"/>
    <property type="match status" value="1"/>
</dbReference>
<dbReference type="InterPro" id="IPR019821">
    <property type="entry name" value="Kinesin_motor_CS"/>
</dbReference>
<protein>
    <recommendedName>
        <fullName evidence="8">Kinesin-like protein</fullName>
    </recommendedName>
</protein>